<keyword evidence="2 5" id="KW-0812">Transmembrane</keyword>
<organism evidence="7 8">
    <name type="scientific">Amycolatopsis lexingtonensis</name>
    <dbReference type="NCBI Taxonomy" id="218822"/>
    <lineage>
        <taxon>Bacteria</taxon>
        <taxon>Bacillati</taxon>
        <taxon>Actinomycetota</taxon>
        <taxon>Actinomycetes</taxon>
        <taxon>Pseudonocardiales</taxon>
        <taxon>Pseudonocardiaceae</taxon>
        <taxon>Amycolatopsis</taxon>
    </lineage>
</organism>
<name>A0ABR9I0R0_9PSEU</name>
<dbReference type="Proteomes" id="UP000631670">
    <property type="component" value="Unassembled WGS sequence"/>
</dbReference>
<feature type="transmembrane region" description="Helical" evidence="5">
    <location>
        <begin position="54"/>
        <end position="76"/>
    </location>
</feature>
<dbReference type="InterPro" id="IPR011701">
    <property type="entry name" value="MFS"/>
</dbReference>
<feature type="transmembrane region" description="Helical" evidence="5">
    <location>
        <begin position="386"/>
        <end position="405"/>
    </location>
</feature>
<sequence>MSSEVPVRPHRPVPPPRGTAAVPALVALATAVGSTGLAAGGTAGPLLATAMTGSAAAAGLPVAMNLAGQAGAAILVSRLASQGRRGPGLAAGFAVGAAGAALVVPAAATGSFPLVLLGSVLLGAANAAVFLARYAAAAVVPPDRRGRALGRVLSATSVGAVVSPLLLGPGAALAAHAGLVRESGAYLVALVAFGAAALAFAVLSRFGLSGGRPEGTATGGVLRALRSSRAWPAIAALALTNFAMVGVMTVAPVHLSAGGDGLTAVGLVVALHVVCMFGPSAVTGALADRFGPVHLIAAGGVLLLGAGVLGAMAGEHDPVVMTLHLVLVGLGWNGGVVGGSALLGATASPGLRTHLEGIGEAAMGLAAVVAAPLAGVVSAIGGYRGLAAGFGVFAAAGLALTCTRARRRPS</sequence>
<feature type="transmembrane region" description="Helical" evidence="5">
    <location>
        <begin position="293"/>
        <end position="313"/>
    </location>
</feature>
<keyword evidence="4 5" id="KW-0472">Membrane</keyword>
<dbReference type="SUPFAM" id="SSF103473">
    <property type="entry name" value="MFS general substrate transporter"/>
    <property type="match status" value="1"/>
</dbReference>
<feature type="transmembrane region" description="Helical" evidence="5">
    <location>
        <begin position="233"/>
        <end position="255"/>
    </location>
</feature>
<proteinExistence type="predicted"/>
<feature type="transmembrane region" description="Helical" evidence="5">
    <location>
        <begin position="261"/>
        <end position="286"/>
    </location>
</feature>
<dbReference type="InterPro" id="IPR020846">
    <property type="entry name" value="MFS_dom"/>
</dbReference>
<evidence type="ECO:0000256" key="3">
    <source>
        <dbReference type="ARBA" id="ARBA00022989"/>
    </source>
</evidence>
<evidence type="ECO:0000313" key="7">
    <source>
        <dbReference type="EMBL" id="MBE1496782.1"/>
    </source>
</evidence>
<protein>
    <submittedName>
        <fullName evidence="7">MFS family permease</fullName>
    </submittedName>
</protein>
<feature type="transmembrane region" description="Helical" evidence="5">
    <location>
        <begin position="319"/>
        <end position="345"/>
    </location>
</feature>
<evidence type="ECO:0000313" key="8">
    <source>
        <dbReference type="Proteomes" id="UP000631670"/>
    </source>
</evidence>
<comment type="caution">
    <text evidence="7">The sequence shown here is derived from an EMBL/GenBank/DDBJ whole genome shotgun (WGS) entry which is preliminary data.</text>
</comment>
<feature type="domain" description="Major facilitator superfamily (MFS) profile" evidence="6">
    <location>
        <begin position="185"/>
        <end position="410"/>
    </location>
</feature>
<dbReference type="PROSITE" id="PS50850">
    <property type="entry name" value="MFS"/>
    <property type="match status" value="1"/>
</dbReference>
<evidence type="ECO:0000256" key="2">
    <source>
        <dbReference type="ARBA" id="ARBA00022692"/>
    </source>
</evidence>
<gene>
    <name evidence="7" type="ORF">H4696_003882</name>
</gene>
<accession>A0ABR9I0R0</accession>
<comment type="subcellular location">
    <subcellularLocation>
        <location evidence="1">Cell membrane</location>
        <topology evidence="1">Multi-pass membrane protein</topology>
    </subcellularLocation>
</comment>
<dbReference type="RefSeq" id="WP_158104261.1">
    <property type="nucleotide sequence ID" value="NZ_JADBEG010000001.1"/>
</dbReference>
<reference evidence="7 8" key="1">
    <citation type="submission" date="2020-10" db="EMBL/GenBank/DDBJ databases">
        <title>Sequencing the genomes of 1000 actinobacteria strains.</title>
        <authorList>
            <person name="Klenk H.-P."/>
        </authorList>
    </citation>
    <scope>NUCLEOTIDE SEQUENCE [LARGE SCALE GENOMIC DNA]</scope>
    <source>
        <strain evidence="7 8">DSM 44653</strain>
    </source>
</reference>
<feature type="transmembrane region" description="Helical" evidence="5">
    <location>
        <begin position="184"/>
        <end position="203"/>
    </location>
</feature>
<evidence type="ECO:0000256" key="1">
    <source>
        <dbReference type="ARBA" id="ARBA00004651"/>
    </source>
</evidence>
<dbReference type="InterPro" id="IPR036259">
    <property type="entry name" value="MFS_trans_sf"/>
</dbReference>
<evidence type="ECO:0000256" key="4">
    <source>
        <dbReference type="ARBA" id="ARBA00023136"/>
    </source>
</evidence>
<dbReference type="Pfam" id="PF07690">
    <property type="entry name" value="MFS_1"/>
    <property type="match status" value="1"/>
</dbReference>
<dbReference type="PANTHER" id="PTHR23534">
    <property type="entry name" value="MFS PERMEASE"/>
    <property type="match status" value="1"/>
</dbReference>
<evidence type="ECO:0000259" key="6">
    <source>
        <dbReference type="PROSITE" id="PS50850"/>
    </source>
</evidence>
<dbReference type="Gene3D" id="1.20.1250.20">
    <property type="entry name" value="MFS general substrate transporter like domains"/>
    <property type="match status" value="1"/>
</dbReference>
<feature type="transmembrane region" description="Helical" evidence="5">
    <location>
        <begin position="357"/>
        <end position="380"/>
    </location>
</feature>
<keyword evidence="3 5" id="KW-1133">Transmembrane helix</keyword>
<dbReference type="PANTHER" id="PTHR23534:SF1">
    <property type="entry name" value="MAJOR FACILITATOR SUPERFAMILY PROTEIN"/>
    <property type="match status" value="1"/>
</dbReference>
<evidence type="ECO:0000256" key="5">
    <source>
        <dbReference type="SAM" id="Phobius"/>
    </source>
</evidence>
<feature type="transmembrane region" description="Helical" evidence="5">
    <location>
        <begin position="88"/>
        <end position="108"/>
    </location>
</feature>
<keyword evidence="8" id="KW-1185">Reference proteome</keyword>
<dbReference type="EMBL" id="JADBEG010000001">
    <property type="protein sequence ID" value="MBE1496782.1"/>
    <property type="molecule type" value="Genomic_DNA"/>
</dbReference>
<feature type="transmembrane region" description="Helical" evidence="5">
    <location>
        <begin position="148"/>
        <end position="172"/>
    </location>
</feature>
<feature type="transmembrane region" description="Helical" evidence="5">
    <location>
        <begin position="114"/>
        <end position="136"/>
    </location>
</feature>